<dbReference type="AlphaFoldDB" id="A0A9Q1B8R5"/>
<dbReference type="Proteomes" id="UP001152320">
    <property type="component" value="Unassembled WGS sequence"/>
</dbReference>
<accession>A0A9Q1B8R5</accession>
<gene>
    <name evidence="1" type="ORF">HOLleu_44190</name>
</gene>
<evidence type="ECO:0000313" key="1">
    <source>
        <dbReference type="EMBL" id="KAJ8018036.1"/>
    </source>
</evidence>
<comment type="caution">
    <text evidence="1">The sequence shown here is derived from an EMBL/GenBank/DDBJ whole genome shotgun (WGS) entry which is preliminary data.</text>
</comment>
<sequence>MTFMTQLAAPRTALCKDAYLDVKLIQRFGKVSYLRNFIKRITSQYPPTYSAQSAEHVGGFEAYHWPICSRAYAPVF</sequence>
<dbReference type="EMBL" id="JAIZAY010000697">
    <property type="protein sequence ID" value="KAJ8018036.1"/>
    <property type="molecule type" value="Genomic_DNA"/>
</dbReference>
<name>A0A9Q1B8R5_HOLLE</name>
<proteinExistence type="predicted"/>
<reference evidence="1" key="1">
    <citation type="submission" date="2021-10" db="EMBL/GenBank/DDBJ databases">
        <title>Tropical sea cucumber genome reveals ecological adaptation and Cuvierian tubules defense mechanism.</title>
        <authorList>
            <person name="Chen T."/>
        </authorList>
    </citation>
    <scope>NUCLEOTIDE SEQUENCE</scope>
    <source>
        <strain evidence="1">Nanhai2018</strain>
        <tissue evidence="1">Muscle</tissue>
    </source>
</reference>
<evidence type="ECO:0000313" key="2">
    <source>
        <dbReference type="Proteomes" id="UP001152320"/>
    </source>
</evidence>
<organism evidence="1 2">
    <name type="scientific">Holothuria leucospilota</name>
    <name type="common">Black long sea cucumber</name>
    <name type="synonym">Mertensiothuria leucospilota</name>
    <dbReference type="NCBI Taxonomy" id="206669"/>
    <lineage>
        <taxon>Eukaryota</taxon>
        <taxon>Metazoa</taxon>
        <taxon>Echinodermata</taxon>
        <taxon>Eleutherozoa</taxon>
        <taxon>Echinozoa</taxon>
        <taxon>Holothuroidea</taxon>
        <taxon>Aspidochirotacea</taxon>
        <taxon>Aspidochirotida</taxon>
        <taxon>Holothuriidae</taxon>
        <taxon>Holothuria</taxon>
    </lineage>
</organism>
<keyword evidence="2" id="KW-1185">Reference proteome</keyword>
<protein>
    <submittedName>
        <fullName evidence="1">Uncharacterized protein</fullName>
    </submittedName>
</protein>